<sequence>MNNLQHEDSDGQRPPTDDEGIMRMPKKSRGGGGSEEAAAAASPLEPDPGGSHGHRVCADCSTTKTPLWRSGPKGPKSLCNACGIRQRKARRAIEAAAAATVEDSGLFNKKKAKHLAAIHSRVSTEDDRDAAILLMALSLGLIHG</sequence>
<keyword evidence="3 10" id="KW-0863">Zinc-finger</keyword>
<gene>
    <name evidence="13" type="ORF">M569_14364</name>
</gene>
<dbReference type="GO" id="GO:0000976">
    <property type="term" value="F:transcription cis-regulatory region binding"/>
    <property type="evidence" value="ECO:0007669"/>
    <property type="project" value="UniProtKB-ARBA"/>
</dbReference>
<dbReference type="InterPro" id="IPR000679">
    <property type="entry name" value="Znf_GATA"/>
</dbReference>
<protein>
    <recommendedName>
        <fullName evidence="12">GATA-type domain-containing protein</fullName>
    </recommendedName>
</protein>
<accession>S8DLL4</accession>
<dbReference type="GO" id="GO:0005634">
    <property type="term" value="C:nucleus"/>
    <property type="evidence" value="ECO:0007669"/>
    <property type="project" value="UniProtKB-SubCell"/>
</dbReference>
<feature type="region of interest" description="Disordered" evidence="11">
    <location>
        <begin position="1"/>
        <end position="76"/>
    </location>
</feature>
<dbReference type="GO" id="GO:0006355">
    <property type="term" value="P:regulation of DNA-templated transcription"/>
    <property type="evidence" value="ECO:0007669"/>
    <property type="project" value="InterPro"/>
</dbReference>
<evidence type="ECO:0000256" key="3">
    <source>
        <dbReference type="ARBA" id="ARBA00022771"/>
    </source>
</evidence>
<evidence type="ECO:0000259" key="12">
    <source>
        <dbReference type="PROSITE" id="PS50114"/>
    </source>
</evidence>
<keyword evidence="4" id="KW-0862">Zinc</keyword>
<dbReference type="Pfam" id="PF00320">
    <property type="entry name" value="GATA"/>
    <property type="match status" value="1"/>
</dbReference>
<evidence type="ECO:0000256" key="8">
    <source>
        <dbReference type="ARBA" id="ARBA00023242"/>
    </source>
</evidence>
<keyword evidence="2" id="KW-0479">Metal-binding</keyword>
<dbReference type="SUPFAM" id="SSF57716">
    <property type="entry name" value="Glucocorticoid receptor-like (DNA-binding domain)"/>
    <property type="match status" value="1"/>
</dbReference>
<keyword evidence="8" id="KW-0539">Nucleus</keyword>
<evidence type="ECO:0000256" key="2">
    <source>
        <dbReference type="ARBA" id="ARBA00022723"/>
    </source>
</evidence>
<dbReference type="OrthoDB" id="2162994at2759"/>
<evidence type="ECO:0000256" key="7">
    <source>
        <dbReference type="ARBA" id="ARBA00023163"/>
    </source>
</evidence>
<feature type="domain" description="GATA-type" evidence="12">
    <location>
        <begin position="51"/>
        <end position="87"/>
    </location>
</feature>
<evidence type="ECO:0000313" key="14">
    <source>
        <dbReference type="Proteomes" id="UP000015453"/>
    </source>
</evidence>
<dbReference type="EMBL" id="AUSU01007570">
    <property type="protein sequence ID" value="EPS60442.1"/>
    <property type="molecule type" value="Genomic_DNA"/>
</dbReference>
<dbReference type="SMART" id="SM00401">
    <property type="entry name" value="ZnF_GATA"/>
    <property type="match status" value="1"/>
</dbReference>
<evidence type="ECO:0000256" key="1">
    <source>
        <dbReference type="ARBA" id="ARBA00004123"/>
    </source>
</evidence>
<proteinExistence type="inferred from homology"/>
<organism evidence="13 14">
    <name type="scientific">Genlisea aurea</name>
    <dbReference type="NCBI Taxonomy" id="192259"/>
    <lineage>
        <taxon>Eukaryota</taxon>
        <taxon>Viridiplantae</taxon>
        <taxon>Streptophyta</taxon>
        <taxon>Embryophyta</taxon>
        <taxon>Tracheophyta</taxon>
        <taxon>Spermatophyta</taxon>
        <taxon>Magnoliopsida</taxon>
        <taxon>eudicotyledons</taxon>
        <taxon>Gunneridae</taxon>
        <taxon>Pentapetalae</taxon>
        <taxon>asterids</taxon>
        <taxon>lamiids</taxon>
        <taxon>Lamiales</taxon>
        <taxon>Lentibulariaceae</taxon>
        <taxon>Genlisea</taxon>
    </lineage>
</organism>
<dbReference type="InterPro" id="IPR052138">
    <property type="entry name" value="GATA_ZnFinger_Domain"/>
</dbReference>
<keyword evidence="6" id="KW-0238">DNA-binding</keyword>
<evidence type="ECO:0000256" key="5">
    <source>
        <dbReference type="ARBA" id="ARBA00023015"/>
    </source>
</evidence>
<dbReference type="FunFam" id="3.30.50.10:FF:000055">
    <property type="entry name" value="GATA transcription factor 21"/>
    <property type="match status" value="1"/>
</dbReference>
<evidence type="ECO:0000256" key="11">
    <source>
        <dbReference type="SAM" id="MobiDB-lite"/>
    </source>
</evidence>
<feature type="compositionally biased region" description="Basic and acidic residues" evidence="11">
    <location>
        <begin position="1"/>
        <end position="11"/>
    </location>
</feature>
<evidence type="ECO:0000256" key="6">
    <source>
        <dbReference type="ARBA" id="ARBA00023125"/>
    </source>
</evidence>
<evidence type="ECO:0000256" key="9">
    <source>
        <dbReference type="ARBA" id="ARBA00024019"/>
    </source>
</evidence>
<dbReference type="CDD" id="cd00202">
    <property type="entry name" value="ZnF_GATA"/>
    <property type="match status" value="1"/>
</dbReference>
<dbReference type="InterPro" id="IPR013088">
    <property type="entry name" value="Znf_NHR/GATA"/>
</dbReference>
<name>S8DLL4_9LAMI</name>
<dbReference type="PANTHER" id="PTHR47255">
    <property type="entry name" value="GATA TRANSCRIPTION FACTOR 22-RELATED"/>
    <property type="match status" value="1"/>
</dbReference>
<dbReference type="Proteomes" id="UP000015453">
    <property type="component" value="Unassembled WGS sequence"/>
</dbReference>
<dbReference type="Gene3D" id="3.30.50.10">
    <property type="entry name" value="Erythroid Transcription Factor GATA-1, subunit A"/>
    <property type="match status" value="1"/>
</dbReference>
<comment type="subcellular location">
    <subcellularLocation>
        <location evidence="1">Nucleus</location>
    </subcellularLocation>
</comment>
<evidence type="ECO:0000313" key="13">
    <source>
        <dbReference type="EMBL" id="EPS60442.1"/>
    </source>
</evidence>
<keyword evidence="5" id="KW-0805">Transcription regulation</keyword>
<comment type="caution">
    <text evidence="13">The sequence shown here is derived from an EMBL/GenBank/DDBJ whole genome shotgun (WGS) entry which is preliminary data.</text>
</comment>
<evidence type="ECO:0000256" key="4">
    <source>
        <dbReference type="ARBA" id="ARBA00022833"/>
    </source>
</evidence>
<dbReference type="PROSITE" id="PS50114">
    <property type="entry name" value="GATA_ZN_FINGER_2"/>
    <property type="match status" value="1"/>
</dbReference>
<comment type="similarity">
    <text evidence="9">Belongs to the type IV zinc-finger family. Class B subfamily.</text>
</comment>
<evidence type="ECO:0000256" key="10">
    <source>
        <dbReference type="PROSITE-ProRule" id="PRU00094"/>
    </source>
</evidence>
<dbReference type="AlphaFoldDB" id="S8DLL4"/>
<dbReference type="PROSITE" id="PS00344">
    <property type="entry name" value="GATA_ZN_FINGER_1"/>
    <property type="match status" value="1"/>
</dbReference>
<dbReference type="PANTHER" id="PTHR47255:SF4">
    <property type="entry name" value="GATA ZINC FINGER DOMAIN-CONTAINING PROTEIN 12"/>
    <property type="match status" value="1"/>
</dbReference>
<reference evidence="13 14" key="1">
    <citation type="journal article" date="2013" name="BMC Genomics">
        <title>The miniature genome of a carnivorous plant Genlisea aurea contains a low number of genes and short non-coding sequences.</title>
        <authorList>
            <person name="Leushkin E.V."/>
            <person name="Sutormin R.A."/>
            <person name="Nabieva E.R."/>
            <person name="Penin A.A."/>
            <person name="Kondrashov A.S."/>
            <person name="Logacheva M.D."/>
        </authorList>
    </citation>
    <scope>NUCLEOTIDE SEQUENCE [LARGE SCALE GENOMIC DNA]</scope>
</reference>
<keyword evidence="7" id="KW-0804">Transcription</keyword>
<dbReference type="GO" id="GO:0008270">
    <property type="term" value="F:zinc ion binding"/>
    <property type="evidence" value="ECO:0007669"/>
    <property type="project" value="UniProtKB-KW"/>
</dbReference>
<keyword evidence="14" id="KW-1185">Reference proteome</keyword>